<evidence type="ECO:0000313" key="2">
    <source>
        <dbReference type="Proteomes" id="UP000018502"/>
    </source>
</evidence>
<protein>
    <submittedName>
        <fullName evidence="1">Uncharacterized protein</fullName>
    </submittedName>
</protein>
<gene>
    <name evidence="1" type="ORF">L833_4657</name>
</gene>
<dbReference type="EMBL" id="AYTF01000002">
    <property type="protein sequence ID" value="ESV62252.1"/>
    <property type="molecule type" value="Genomic_DNA"/>
</dbReference>
<reference evidence="1 2" key="1">
    <citation type="journal article" date="2014" name="Emerg. Infect. Dis.">
        <title>High-level Relatedness among Mycobacterium abscessus subsp. massiliense Strains from Widely Separated Outbreaks.</title>
        <authorList>
            <person name="Tettelin H."/>
            <person name="Davidson R.M."/>
            <person name="Agrawal S."/>
            <person name="Aitken M.L."/>
            <person name="Shallom S."/>
            <person name="Hasan N.A."/>
            <person name="Strong M."/>
            <person name="Nogueira de Moura V.C."/>
            <person name="De Groote M.A."/>
            <person name="Duarte R.S."/>
            <person name="Hine E."/>
            <person name="Parankush S."/>
            <person name="Su Q."/>
            <person name="Daugherty S.C."/>
            <person name="Fraser C.M."/>
            <person name="Brown-Elliott B.A."/>
            <person name="Wallace R.J.Jr."/>
            <person name="Holland S.M."/>
            <person name="Sampaio E.P."/>
            <person name="Olivier K.N."/>
            <person name="Jackson M."/>
            <person name="Zelazny A.M."/>
        </authorList>
    </citation>
    <scope>NUCLEOTIDE SEQUENCE [LARGE SCALE GENOMIC DNA]</scope>
    <source>
        <strain evidence="1 2">MAB_091912_2446</strain>
    </source>
</reference>
<dbReference type="AlphaFoldDB" id="A0A829MDG9"/>
<sequence>MEDSDILTRGRFSLAELIHWLGIIDIRWPGATLGRSANGTGNIVVYQDGEYRALLELRDPVCLNDFDEPE</sequence>
<organism evidence="1 2">
    <name type="scientific">Mycobacteroides abscessus MAB_091912_2446</name>
    <dbReference type="NCBI Taxonomy" id="1335414"/>
    <lineage>
        <taxon>Bacteria</taxon>
        <taxon>Bacillati</taxon>
        <taxon>Actinomycetota</taxon>
        <taxon>Actinomycetes</taxon>
        <taxon>Mycobacteriales</taxon>
        <taxon>Mycobacteriaceae</taxon>
        <taxon>Mycobacteroides</taxon>
        <taxon>Mycobacteroides abscessus</taxon>
    </lineage>
</organism>
<comment type="caution">
    <text evidence="1">The sequence shown here is derived from an EMBL/GenBank/DDBJ whole genome shotgun (WGS) entry which is preliminary data.</text>
</comment>
<name>A0A829MDG9_9MYCO</name>
<accession>A0A829MDG9</accession>
<evidence type="ECO:0000313" key="1">
    <source>
        <dbReference type="EMBL" id="ESV62252.1"/>
    </source>
</evidence>
<dbReference type="Proteomes" id="UP000018502">
    <property type="component" value="Unassembled WGS sequence"/>
</dbReference>
<proteinExistence type="predicted"/>